<evidence type="ECO:0000313" key="4">
    <source>
        <dbReference type="EMBL" id="OQV24831.1"/>
    </source>
</evidence>
<evidence type="ECO:0000259" key="3">
    <source>
        <dbReference type="Pfam" id="PF01522"/>
    </source>
</evidence>
<evidence type="ECO:0000313" key="5">
    <source>
        <dbReference type="Proteomes" id="UP000192578"/>
    </source>
</evidence>
<gene>
    <name evidence="4" type="ORF">BV898_01419</name>
</gene>
<feature type="domain" description="NodB homology" evidence="3">
    <location>
        <begin position="189"/>
        <end position="300"/>
    </location>
</feature>
<keyword evidence="5" id="KW-1185">Reference proteome</keyword>
<dbReference type="EMBL" id="MTYJ01000005">
    <property type="protein sequence ID" value="OQV24831.1"/>
    <property type="molecule type" value="Genomic_DNA"/>
</dbReference>
<keyword evidence="2" id="KW-0732">Signal</keyword>
<feature type="signal peptide" evidence="2">
    <location>
        <begin position="1"/>
        <end position="26"/>
    </location>
</feature>
<feature type="region of interest" description="Disordered" evidence="1">
    <location>
        <begin position="93"/>
        <end position="150"/>
    </location>
</feature>
<dbReference type="AlphaFoldDB" id="A0A1W0XC41"/>
<feature type="chain" id="PRO_5012777260" description="NodB homology domain-containing protein" evidence="2">
    <location>
        <begin position="27"/>
        <end position="535"/>
    </location>
</feature>
<dbReference type="InterPro" id="IPR002509">
    <property type="entry name" value="NODB_dom"/>
</dbReference>
<evidence type="ECO:0000256" key="1">
    <source>
        <dbReference type="SAM" id="MobiDB-lite"/>
    </source>
</evidence>
<accession>A0A1W0XC41</accession>
<proteinExistence type="predicted"/>
<dbReference type="SUPFAM" id="SSF88713">
    <property type="entry name" value="Glycoside hydrolase/deacetylase"/>
    <property type="match status" value="1"/>
</dbReference>
<evidence type="ECO:0000256" key="2">
    <source>
        <dbReference type="SAM" id="SignalP"/>
    </source>
</evidence>
<reference evidence="5" key="1">
    <citation type="submission" date="2017-01" db="EMBL/GenBank/DDBJ databases">
        <title>Comparative genomics of anhydrobiosis in the tardigrade Hypsibius dujardini.</title>
        <authorList>
            <person name="Yoshida Y."/>
            <person name="Koutsovoulos G."/>
            <person name="Laetsch D."/>
            <person name="Stevens L."/>
            <person name="Kumar S."/>
            <person name="Horikawa D."/>
            <person name="Ishino K."/>
            <person name="Komine S."/>
            <person name="Tomita M."/>
            <person name="Blaxter M."/>
            <person name="Arakawa K."/>
        </authorList>
    </citation>
    <scope>NUCLEOTIDE SEQUENCE [LARGE SCALE GENOMIC DNA]</scope>
    <source>
        <strain evidence="5">Z151</strain>
    </source>
</reference>
<dbReference type="Proteomes" id="UP000192578">
    <property type="component" value="Unassembled WGS sequence"/>
</dbReference>
<sequence>MMLNTRHLAVICGMLMALLLASFVDGSLKIVDDAVHEKTGADKSIKASVMAPELLSHSGAPVKNYVPTEIDAPIIPGANVTTMVPPNNDRLLSSAMSSNVSNAGSAHPQTTSHQTSTMATKTTSINPANATNSPGTLHRPTQPKSSMRNTIEPATYGTRAVKCDYNTCKLPNCLCGGTSIPGSLPPSETPQIVMITFDDAVTFSNNALYKLIFSDQRRNPNGCPIRGTFYVSHEWTDYNLVQNLYSSGHEIASHSISHPFPGRNFTQQDWTDEIEGQREILTRYGNVKRQDIRGMRAPFLQTGGDSQFDMLWREGFTYDSSMSVYQNKPPMWPFTLDHAIPFNCQIGPCPTKSYPGLWEMPLVQWNDLVGMRCAMVDGCHRPANAEQVYQLLMSNFKRHYESNRAPFGLYYHATWFQMGGFDKFLDAILTMPDVWVVTTSQALQWIRNPTPLSEISRFAPWKCSNNFSGPRHACSKTTFCPICFQGRMRSINTCAASCPTSFPGIKNKNLFTPVTDNASTCSKPFLVSKNSRTMN</sequence>
<feature type="compositionally biased region" description="Polar residues" evidence="1">
    <location>
        <begin position="93"/>
        <end position="135"/>
    </location>
</feature>
<dbReference type="PANTHER" id="PTHR45985:SF12">
    <property type="entry name" value="CHITIN DEACETYLASE-LIKE 5, ISOFORM B"/>
    <property type="match status" value="1"/>
</dbReference>
<dbReference type="Pfam" id="PF01522">
    <property type="entry name" value="Polysacc_deac_1"/>
    <property type="match status" value="1"/>
</dbReference>
<organism evidence="4 5">
    <name type="scientific">Hypsibius exemplaris</name>
    <name type="common">Freshwater tardigrade</name>
    <dbReference type="NCBI Taxonomy" id="2072580"/>
    <lineage>
        <taxon>Eukaryota</taxon>
        <taxon>Metazoa</taxon>
        <taxon>Ecdysozoa</taxon>
        <taxon>Tardigrada</taxon>
        <taxon>Eutardigrada</taxon>
        <taxon>Parachela</taxon>
        <taxon>Hypsibioidea</taxon>
        <taxon>Hypsibiidae</taxon>
        <taxon>Hypsibius</taxon>
    </lineage>
</organism>
<dbReference type="Gene3D" id="3.20.20.370">
    <property type="entry name" value="Glycoside hydrolase/deacetylase"/>
    <property type="match status" value="1"/>
</dbReference>
<dbReference type="OrthoDB" id="6021972at2759"/>
<dbReference type="InterPro" id="IPR011330">
    <property type="entry name" value="Glyco_hydro/deAcase_b/a-brl"/>
</dbReference>
<dbReference type="GO" id="GO:0016810">
    <property type="term" value="F:hydrolase activity, acting on carbon-nitrogen (but not peptide) bonds"/>
    <property type="evidence" value="ECO:0007669"/>
    <property type="project" value="InterPro"/>
</dbReference>
<dbReference type="PANTHER" id="PTHR45985">
    <property type="match status" value="1"/>
</dbReference>
<name>A0A1W0XC41_HYPEX</name>
<dbReference type="CDD" id="cd10975">
    <property type="entry name" value="CE4_CDA_like_2"/>
    <property type="match status" value="1"/>
</dbReference>
<comment type="caution">
    <text evidence="4">The sequence shown here is derived from an EMBL/GenBank/DDBJ whole genome shotgun (WGS) entry which is preliminary data.</text>
</comment>
<protein>
    <recommendedName>
        <fullName evidence="3">NodB homology domain-containing protein</fullName>
    </recommendedName>
</protein>
<dbReference type="InterPro" id="IPR052740">
    <property type="entry name" value="CE4"/>
</dbReference>
<dbReference type="GO" id="GO:0005975">
    <property type="term" value="P:carbohydrate metabolic process"/>
    <property type="evidence" value="ECO:0007669"/>
    <property type="project" value="InterPro"/>
</dbReference>